<gene>
    <name evidence="1" type="ORF">HPB47_003228</name>
</gene>
<evidence type="ECO:0000313" key="1">
    <source>
        <dbReference type="EMBL" id="KAG0420863.1"/>
    </source>
</evidence>
<accession>A0AC60PJG4</accession>
<feature type="non-terminal residue" evidence="1">
    <location>
        <position position="61"/>
    </location>
</feature>
<reference evidence="1 2" key="1">
    <citation type="journal article" date="2020" name="Cell">
        <title>Large-Scale Comparative Analyses of Tick Genomes Elucidate Their Genetic Diversity and Vector Capacities.</title>
        <authorList>
            <consortium name="Tick Genome and Microbiome Consortium (TIGMIC)"/>
            <person name="Jia N."/>
            <person name="Wang J."/>
            <person name="Shi W."/>
            <person name="Du L."/>
            <person name="Sun Y."/>
            <person name="Zhan W."/>
            <person name="Jiang J.F."/>
            <person name="Wang Q."/>
            <person name="Zhang B."/>
            <person name="Ji P."/>
            <person name="Bell-Sakyi L."/>
            <person name="Cui X.M."/>
            <person name="Yuan T.T."/>
            <person name="Jiang B.G."/>
            <person name="Yang W.F."/>
            <person name="Lam T.T."/>
            <person name="Chang Q.C."/>
            <person name="Ding S.J."/>
            <person name="Wang X.J."/>
            <person name="Zhu J.G."/>
            <person name="Ruan X.D."/>
            <person name="Zhao L."/>
            <person name="Wei J.T."/>
            <person name="Ye R.Z."/>
            <person name="Que T.C."/>
            <person name="Du C.H."/>
            <person name="Zhou Y.H."/>
            <person name="Cheng J.X."/>
            <person name="Dai P.F."/>
            <person name="Guo W.B."/>
            <person name="Han X.H."/>
            <person name="Huang E.J."/>
            <person name="Li L.F."/>
            <person name="Wei W."/>
            <person name="Gao Y.C."/>
            <person name="Liu J.Z."/>
            <person name="Shao H.Z."/>
            <person name="Wang X."/>
            <person name="Wang C.C."/>
            <person name="Yang T.C."/>
            <person name="Huo Q.B."/>
            <person name="Li W."/>
            <person name="Chen H.Y."/>
            <person name="Chen S.E."/>
            <person name="Zhou L.G."/>
            <person name="Ni X.B."/>
            <person name="Tian J.H."/>
            <person name="Sheng Y."/>
            <person name="Liu T."/>
            <person name="Pan Y.S."/>
            <person name="Xia L.Y."/>
            <person name="Li J."/>
            <person name="Zhao F."/>
            <person name="Cao W.C."/>
        </authorList>
    </citation>
    <scope>NUCLEOTIDE SEQUENCE [LARGE SCALE GENOMIC DNA]</scope>
    <source>
        <strain evidence="1">Iper-2018</strain>
    </source>
</reference>
<organism evidence="1 2">
    <name type="scientific">Ixodes persulcatus</name>
    <name type="common">Taiga tick</name>
    <dbReference type="NCBI Taxonomy" id="34615"/>
    <lineage>
        <taxon>Eukaryota</taxon>
        <taxon>Metazoa</taxon>
        <taxon>Ecdysozoa</taxon>
        <taxon>Arthropoda</taxon>
        <taxon>Chelicerata</taxon>
        <taxon>Arachnida</taxon>
        <taxon>Acari</taxon>
        <taxon>Parasitiformes</taxon>
        <taxon>Ixodida</taxon>
        <taxon>Ixodoidea</taxon>
        <taxon>Ixodidae</taxon>
        <taxon>Ixodinae</taxon>
        <taxon>Ixodes</taxon>
    </lineage>
</organism>
<protein>
    <submittedName>
        <fullName evidence="1">Uncharacterized protein</fullName>
    </submittedName>
</protein>
<evidence type="ECO:0000313" key="2">
    <source>
        <dbReference type="Proteomes" id="UP000805193"/>
    </source>
</evidence>
<name>A0AC60PJG4_IXOPE</name>
<proteinExistence type="predicted"/>
<keyword evidence="2" id="KW-1185">Reference proteome</keyword>
<dbReference type="Proteomes" id="UP000805193">
    <property type="component" value="Unassembled WGS sequence"/>
</dbReference>
<dbReference type="EMBL" id="JABSTQ010010464">
    <property type="protein sequence ID" value="KAG0420863.1"/>
    <property type="molecule type" value="Genomic_DNA"/>
</dbReference>
<sequence length="61" mass="6900">LVVKTPGRTINQHRYHVRSSQGQMDTQGVRQDGWMDLPTPSPWQPQANHKPARQPEVPDSG</sequence>
<comment type="caution">
    <text evidence="1">The sequence shown here is derived from an EMBL/GenBank/DDBJ whole genome shotgun (WGS) entry which is preliminary data.</text>
</comment>
<feature type="non-terminal residue" evidence="1">
    <location>
        <position position="1"/>
    </location>
</feature>